<feature type="region of interest" description="Disordered" evidence="3">
    <location>
        <begin position="1097"/>
        <end position="1162"/>
    </location>
</feature>
<feature type="compositionally biased region" description="Basic residues" evidence="3">
    <location>
        <begin position="836"/>
        <end position="845"/>
    </location>
</feature>
<dbReference type="InterPro" id="IPR047144">
    <property type="entry name" value="BCOR-like"/>
</dbReference>
<dbReference type="Pfam" id="PF16553">
    <property type="entry name" value="PUFD"/>
    <property type="match status" value="1"/>
</dbReference>
<dbReference type="InterPro" id="IPR038227">
    <property type="entry name" value="PUFD_som_sf"/>
</dbReference>
<feature type="compositionally biased region" description="Basic and acidic residues" evidence="3">
    <location>
        <begin position="478"/>
        <end position="487"/>
    </location>
</feature>
<feature type="region of interest" description="Disordered" evidence="3">
    <location>
        <begin position="610"/>
        <end position="631"/>
    </location>
</feature>
<evidence type="ECO:0000313" key="6">
    <source>
        <dbReference type="RefSeq" id="XP_060548103.1"/>
    </source>
</evidence>
<organism evidence="5 6">
    <name type="scientific">Pantherophis guttatus</name>
    <name type="common">Corn snake</name>
    <name type="synonym">Elaphe guttata</name>
    <dbReference type="NCBI Taxonomy" id="94885"/>
    <lineage>
        <taxon>Eukaryota</taxon>
        <taxon>Metazoa</taxon>
        <taxon>Chordata</taxon>
        <taxon>Craniata</taxon>
        <taxon>Vertebrata</taxon>
        <taxon>Euteleostomi</taxon>
        <taxon>Lepidosauria</taxon>
        <taxon>Squamata</taxon>
        <taxon>Bifurcata</taxon>
        <taxon>Unidentata</taxon>
        <taxon>Episquamata</taxon>
        <taxon>Toxicofera</taxon>
        <taxon>Serpentes</taxon>
        <taxon>Colubroidea</taxon>
        <taxon>Colubridae</taxon>
        <taxon>Colubrinae</taxon>
        <taxon>Pantherophis</taxon>
    </lineage>
</organism>
<feature type="region of interest" description="Disordered" evidence="3">
    <location>
        <begin position="63"/>
        <end position="129"/>
    </location>
</feature>
<feature type="compositionally biased region" description="Pro residues" evidence="3">
    <location>
        <begin position="383"/>
        <end position="396"/>
    </location>
</feature>
<keyword evidence="2" id="KW-0040">ANK repeat</keyword>
<dbReference type="Gene3D" id="3.10.260.40">
    <property type="entry name" value="BCL-6 corepressor, PCGF1 binding domain"/>
    <property type="match status" value="1"/>
</dbReference>
<comment type="similarity">
    <text evidence="1">Belongs to the BCOR family.</text>
</comment>
<feature type="repeat" description="ANK" evidence="2">
    <location>
        <begin position="1204"/>
        <end position="1236"/>
    </location>
</feature>
<feature type="compositionally biased region" description="Basic and acidic residues" evidence="3">
    <location>
        <begin position="723"/>
        <end position="732"/>
    </location>
</feature>
<feature type="compositionally biased region" description="Basic residues" evidence="3">
    <location>
        <begin position="950"/>
        <end position="961"/>
    </location>
</feature>
<dbReference type="Gene3D" id="1.25.40.20">
    <property type="entry name" value="Ankyrin repeat-containing domain"/>
    <property type="match status" value="1"/>
</dbReference>
<name>A0ABM3ZID6_PANGU</name>
<feature type="region of interest" description="Disordered" evidence="3">
    <location>
        <begin position="908"/>
        <end position="927"/>
    </location>
</feature>
<feature type="region of interest" description="Disordered" evidence="3">
    <location>
        <begin position="940"/>
        <end position="989"/>
    </location>
</feature>
<keyword evidence="5" id="KW-1185">Reference proteome</keyword>
<feature type="region of interest" description="Disordered" evidence="3">
    <location>
        <begin position="474"/>
        <end position="535"/>
    </location>
</feature>
<feature type="region of interest" description="Disordered" evidence="3">
    <location>
        <begin position="27"/>
        <end position="51"/>
    </location>
</feature>
<dbReference type="GeneID" id="117669510"/>
<accession>A0ABM3ZID6</accession>
<dbReference type="PANTHER" id="PTHR24117:SF6">
    <property type="entry name" value="BCL-6 COREPRESSOR-LIKE PROTEIN 1"/>
    <property type="match status" value="1"/>
</dbReference>
<dbReference type="Pfam" id="PF12796">
    <property type="entry name" value="Ank_2"/>
    <property type="match status" value="1"/>
</dbReference>
<feature type="compositionally biased region" description="Basic and acidic residues" evidence="3">
    <location>
        <begin position="78"/>
        <end position="113"/>
    </location>
</feature>
<feature type="region of interest" description="Disordered" evidence="3">
    <location>
        <begin position="285"/>
        <end position="310"/>
    </location>
</feature>
<feature type="region of interest" description="Disordered" evidence="3">
    <location>
        <begin position="354"/>
        <end position="396"/>
    </location>
</feature>
<dbReference type="InterPro" id="IPR032365">
    <property type="entry name" value="PUFD"/>
</dbReference>
<dbReference type="RefSeq" id="XP_060548103.1">
    <property type="nucleotide sequence ID" value="XM_060692120.1"/>
</dbReference>
<evidence type="ECO:0000256" key="1">
    <source>
        <dbReference type="ARBA" id="ARBA00034703"/>
    </source>
</evidence>
<reference evidence="6" key="1">
    <citation type="submission" date="2025-08" db="UniProtKB">
        <authorList>
            <consortium name="RefSeq"/>
        </authorList>
    </citation>
    <scope>IDENTIFICATION</scope>
    <source>
        <tissue evidence="6">Blood</tissue>
    </source>
</reference>
<dbReference type="InterPro" id="IPR002110">
    <property type="entry name" value="Ankyrin_rpt"/>
</dbReference>
<feature type="compositionally biased region" description="Basic and acidic residues" evidence="3">
    <location>
        <begin position="651"/>
        <end position="662"/>
    </location>
</feature>
<proteinExistence type="inferred from homology"/>
<dbReference type="CDD" id="cd14260">
    <property type="entry name" value="PUFD_like_1"/>
    <property type="match status" value="1"/>
</dbReference>
<dbReference type="Proteomes" id="UP001652622">
    <property type="component" value="Unplaced"/>
</dbReference>
<evidence type="ECO:0000313" key="5">
    <source>
        <dbReference type="Proteomes" id="UP001652622"/>
    </source>
</evidence>
<feature type="repeat" description="ANK" evidence="2">
    <location>
        <begin position="1237"/>
        <end position="1269"/>
    </location>
</feature>
<evidence type="ECO:0000256" key="3">
    <source>
        <dbReference type="SAM" id="MobiDB-lite"/>
    </source>
</evidence>
<dbReference type="SMART" id="SM00248">
    <property type="entry name" value="ANK"/>
    <property type="match status" value="3"/>
</dbReference>
<feature type="region of interest" description="Disordered" evidence="3">
    <location>
        <begin position="797"/>
        <end position="850"/>
    </location>
</feature>
<feature type="domain" description="BCL-6 corepressor PCGF1 binding" evidence="4">
    <location>
        <begin position="1342"/>
        <end position="1457"/>
    </location>
</feature>
<feature type="compositionally biased region" description="Basic and acidic residues" evidence="3">
    <location>
        <begin position="965"/>
        <end position="976"/>
    </location>
</feature>
<evidence type="ECO:0000256" key="2">
    <source>
        <dbReference type="PROSITE-ProRule" id="PRU00023"/>
    </source>
</evidence>
<gene>
    <name evidence="6" type="primary">BCORL1</name>
</gene>
<sequence>MISAAPLYSGVHNWTGAERLHTCSLEEERRAPLSDEESDTSSSQHLGSPEFCNSFSKVEITAVSGSGGGAEGFEPEGTVEKEADPQLREQAHEPDCAQKALKDGDAKPGKLQEPEPPQLDSSSRSLDCPLPSAAEKTAEVTPFCPKALESEQMGKEKGLPVPAASVNPITATSSSSCNTVAPAPATYTLKSVCFSTSQAPPMQKMSLSLPPGATVLAPSQPLVYLPPLSNTLGVSPALALPVLSSFQQDPCLPSLHPYPYAFSVGRPLAPDPKAACVEAAQLSCPPASGENGSTPATPGSGPPANGPELVSSSPALAASCASAVPLSVPATVLPRVPERLAAGVLASISPLKSPPQLEREMVSSPECSEMPLDLSSKSNRQKLPPPSQRKTPPMPVLTPVHPSGKALLTPVFSKAQRMAQAAASPFVIFPELLRNGEQSTWVKNPTAFIGTIPGTYMGVANPVPASVLLSKDAGTDLSSRDSRHLPKQEPICIIDQGEPRSTGLPSGKKSGSEGQAEPTRRTPAPPLRPSKELSLWNPSQANLYSRCSLNGKPASPQLLPIGWSHYHPGTLLSIGISATAQLPPNPVGPSKTPGSSEPAAFPAGQLAEATPVVQKPPEAPSQGKGCKAALPSTESPLCVSPALQAGPLEAKGSRGLERREMDSAAESALLPPPETPLEGCVHKHSGDPKAKSPFLTAHPPHGLPLASQASIRVTAESASPAEKQCRERRGDASRNPPNVEVPACPVHQVDLSRIKKERVEPEPPFASATCLHAGATLRDPPKAKLKAMAHIKVEGGFPCKSKRHHEGPDRPTHKKLKSRGGEELGAPCKASSQNQHSRKWRKHHSSLHEITDDDSRLGCVKERGNLRAKRKRRKLSPGHRGHSCEEAYVEKKAKNNFRDFIPVVLSSRTRSQSGTTGGSSSMLGECDGAGQEMVPLLEEANDEDEELSPKHHRLRKSHRLSPHSGCKERSRSERGLFHPSKNQGLLWPGEASRQLWSRKEAEEESSHVKRKKRRRQKSWKYQSGDYLIERDKGEHLSCCRHKRRKSKADFRYRKHKSSALGKGSELCLRSRLSPSLQGHLDFQNGFLLDHSDVAPMQEGLEKPSGKRKCKTKHLSGLCEEGKAKSRSPKKSREPSPFGKVRQHSLERTPETPASPPVPPEARRLIVNKNAGETLLQRAARLGYKDVVMYCLQKPNNDVNHRDNAGYTALHEACARGWVDILQTLLEHGANVNCSAQDGTRPVHDAVANDNLKILWLLLSYGADPTLATYSGQTALKLANSDVMKSFLTDHLLDLQGRPDGDPQTAWDFYSSSVLETKEEISCDLLLDPPGGSDQDEEERDSDDLMFEFSEKPLLPCYNLQVSVSRGPCNWFLFSDVLKRLKLSSRIFQARFPHFEVTTLPRAEFQHQISLSQVLAPEEIQEYVCPPATPGAIETVELVRYQPELVRLLGSEVAFEAWSS</sequence>
<evidence type="ECO:0000259" key="4">
    <source>
        <dbReference type="Pfam" id="PF16553"/>
    </source>
</evidence>
<dbReference type="PROSITE" id="PS50297">
    <property type="entry name" value="ANK_REP_REGION"/>
    <property type="match status" value="2"/>
</dbReference>
<protein>
    <submittedName>
        <fullName evidence="6">LOW QUALITY PROTEIN: BCL-6 corepressor-like protein 1</fullName>
    </submittedName>
</protein>
<dbReference type="PROSITE" id="PS50088">
    <property type="entry name" value="ANK_REPEAT"/>
    <property type="match status" value="2"/>
</dbReference>
<dbReference type="SUPFAM" id="SSF48403">
    <property type="entry name" value="Ankyrin repeat"/>
    <property type="match status" value="1"/>
</dbReference>
<dbReference type="InterPro" id="IPR036770">
    <property type="entry name" value="Ankyrin_rpt-contain_sf"/>
</dbReference>
<feature type="compositionally biased region" description="Low complexity" evidence="3">
    <location>
        <begin position="908"/>
        <end position="921"/>
    </location>
</feature>
<feature type="region of interest" description="Disordered" evidence="3">
    <location>
        <begin position="716"/>
        <end position="742"/>
    </location>
</feature>
<feature type="compositionally biased region" description="Polar residues" evidence="3">
    <location>
        <begin position="40"/>
        <end position="51"/>
    </location>
</feature>
<dbReference type="PANTHER" id="PTHR24117">
    <property type="entry name" value="AGAP007537-PB"/>
    <property type="match status" value="1"/>
</dbReference>
<feature type="region of interest" description="Disordered" evidence="3">
    <location>
        <begin position="649"/>
        <end position="675"/>
    </location>
</feature>